<dbReference type="GO" id="GO:0031405">
    <property type="term" value="F:lipoic acid binding"/>
    <property type="evidence" value="ECO:0007669"/>
    <property type="project" value="TreeGrafter"/>
</dbReference>
<dbReference type="InterPro" id="IPR001078">
    <property type="entry name" value="2-oxoacid_DH_actylTfrase"/>
</dbReference>
<dbReference type="Proteomes" id="UP000075737">
    <property type="component" value="Unassembled WGS sequence"/>
</dbReference>
<dbReference type="Pfam" id="PF00364">
    <property type="entry name" value="Biotin_lipoyl"/>
    <property type="match status" value="1"/>
</dbReference>
<dbReference type="EMBL" id="LOHZ01000036">
    <property type="protein sequence ID" value="KYO65248.1"/>
    <property type="molecule type" value="Genomic_DNA"/>
</dbReference>
<organism evidence="10 11">
    <name type="scientific">Thermovenabulum gondwanense</name>
    <dbReference type="NCBI Taxonomy" id="520767"/>
    <lineage>
        <taxon>Bacteria</taxon>
        <taxon>Bacillati</taxon>
        <taxon>Bacillota</taxon>
        <taxon>Clostridia</taxon>
        <taxon>Thermosediminibacterales</taxon>
        <taxon>Thermosediminibacteraceae</taxon>
        <taxon>Thermovenabulum</taxon>
    </lineage>
</organism>
<reference evidence="10 11" key="1">
    <citation type="submission" date="2015-12" db="EMBL/GenBank/DDBJ databases">
        <title>Draft genome of Thermovenabulum gondwanense isolated from a red thermophilic microbial mat colonisisng an outflow channel of a bore well.</title>
        <authorList>
            <person name="Patel B.K."/>
        </authorList>
    </citation>
    <scope>NUCLEOTIDE SEQUENCE [LARGE SCALE GENOMIC DNA]</scope>
    <source>
        <strain evidence="10 11">R270</strain>
    </source>
</reference>
<feature type="region of interest" description="Disordered" evidence="7">
    <location>
        <begin position="97"/>
        <end position="126"/>
    </location>
</feature>
<dbReference type="PROSITE" id="PS50968">
    <property type="entry name" value="BIOTINYL_LIPOYL"/>
    <property type="match status" value="1"/>
</dbReference>
<feature type="domain" description="Peripheral subunit-binding (PSBD)" evidence="9">
    <location>
        <begin position="121"/>
        <end position="158"/>
    </location>
</feature>
<evidence type="ECO:0000256" key="4">
    <source>
        <dbReference type="ARBA" id="ARBA00022823"/>
    </source>
</evidence>
<dbReference type="OrthoDB" id="9805770at2"/>
<evidence type="ECO:0000256" key="2">
    <source>
        <dbReference type="ARBA" id="ARBA00007317"/>
    </source>
</evidence>
<comment type="caution">
    <text evidence="10">The sequence shown here is derived from an EMBL/GenBank/DDBJ whole genome shotgun (WGS) entry which is preliminary data.</text>
</comment>
<dbReference type="GO" id="GO:0016407">
    <property type="term" value="F:acetyltransferase activity"/>
    <property type="evidence" value="ECO:0007669"/>
    <property type="project" value="TreeGrafter"/>
</dbReference>
<dbReference type="EC" id="2.3.1.-" evidence="6"/>
<evidence type="ECO:0000256" key="5">
    <source>
        <dbReference type="ARBA" id="ARBA00023315"/>
    </source>
</evidence>
<dbReference type="InterPro" id="IPR023213">
    <property type="entry name" value="CAT-like_dom_sf"/>
</dbReference>
<keyword evidence="10" id="KW-0670">Pyruvate</keyword>
<evidence type="ECO:0000313" key="11">
    <source>
        <dbReference type="Proteomes" id="UP000075737"/>
    </source>
</evidence>
<dbReference type="SUPFAM" id="SSF47005">
    <property type="entry name" value="Peripheral subunit-binding domain of 2-oxo acid dehydrogenase complex"/>
    <property type="match status" value="1"/>
</dbReference>
<dbReference type="InterPro" id="IPR004167">
    <property type="entry name" value="PSBD"/>
</dbReference>
<dbReference type="InterPro" id="IPR000089">
    <property type="entry name" value="Biotin_lipoyl"/>
</dbReference>
<evidence type="ECO:0000256" key="1">
    <source>
        <dbReference type="ARBA" id="ARBA00001938"/>
    </source>
</evidence>
<gene>
    <name evidence="10" type="primary">pdhC</name>
    <name evidence="10" type="ORF">ATZ99_16970</name>
</gene>
<comment type="cofactor">
    <cofactor evidence="1 6">
        <name>(R)-lipoate</name>
        <dbReference type="ChEBI" id="CHEBI:83088"/>
    </cofactor>
</comment>
<keyword evidence="3 6" id="KW-0808">Transferase</keyword>
<feature type="domain" description="Lipoyl-binding" evidence="8">
    <location>
        <begin position="2"/>
        <end position="77"/>
    </location>
</feature>
<evidence type="ECO:0000256" key="7">
    <source>
        <dbReference type="SAM" id="MobiDB-lite"/>
    </source>
</evidence>
<dbReference type="InterPro" id="IPR036625">
    <property type="entry name" value="E3-bd_dom_sf"/>
</dbReference>
<accession>A0A162MCG0</accession>
<comment type="similarity">
    <text evidence="2 6">Belongs to the 2-oxoacid dehydrogenase family.</text>
</comment>
<dbReference type="SUPFAM" id="SSF52777">
    <property type="entry name" value="CoA-dependent acyltransferases"/>
    <property type="match status" value="1"/>
</dbReference>
<dbReference type="Pfam" id="PF00198">
    <property type="entry name" value="2-oxoacid_dh"/>
    <property type="match status" value="1"/>
</dbReference>
<evidence type="ECO:0000259" key="9">
    <source>
        <dbReference type="PROSITE" id="PS51826"/>
    </source>
</evidence>
<dbReference type="RefSeq" id="WP_068748812.1">
    <property type="nucleotide sequence ID" value="NZ_LOHZ01000036.1"/>
</dbReference>
<dbReference type="Pfam" id="PF02817">
    <property type="entry name" value="E3_binding"/>
    <property type="match status" value="2"/>
</dbReference>
<dbReference type="CDD" id="cd06849">
    <property type="entry name" value="lipoyl_domain"/>
    <property type="match status" value="1"/>
</dbReference>
<keyword evidence="11" id="KW-1185">Reference proteome</keyword>
<name>A0A162MCG0_9FIRM</name>
<dbReference type="SUPFAM" id="SSF51230">
    <property type="entry name" value="Single hybrid motif"/>
    <property type="match status" value="1"/>
</dbReference>
<dbReference type="Gene3D" id="3.30.559.10">
    <property type="entry name" value="Chloramphenicol acetyltransferase-like domain"/>
    <property type="match status" value="1"/>
</dbReference>
<dbReference type="AlphaFoldDB" id="A0A162MCG0"/>
<dbReference type="PROSITE" id="PS51826">
    <property type="entry name" value="PSBD"/>
    <property type="match status" value="2"/>
</dbReference>
<dbReference type="PATRIC" id="fig|520767.4.peg.1810"/>
<feature type="domain" description="Peripheral subunit-binding (PSBD)" evidence="9">
    <location>
        <begin position="162"/>
        <end position="198"/>
    </location>
</feature>
<dbReference type="PANTHER" id="PTHR43178">
    <property type="entry name" value="DIHYDROLIPOAMIDE ACETYLTRANSFERASE COMPONENT OF PYRUVATE DEHYDROGENASE COMPLEX"/>
    <property type="match status" value="1"/>
</dbReference>
<evidence type="ECO:0000313" key="10">
    <source>
        <dbReference type="EMBL" id="KYO65248.1"/>
    </source>
</evidence>
<sequence length="436" mass="48521">MAFEVKMPKLGTTMTEGTIIRWIKKEGERVEKGEPLLEIQTDKVNLEEECPESGILKKIVYLEGQVVEVGKTIAIITKEGEEYNDVGKPEEIMEKKQEVTGEIRGNTEEKKNAESETEKVKASPAAKRLARENNIDIKDVNPTGPDGRIVEKDVINYINKTKVTPVAKKIAEEKGIDLSTITKQEGMRITKEDVLSKINENLTLEENIKRIPLSGPRKIIAEKMKKSKIEAPHFYLTLSVDMTNAIKLKEELSVKIEKLTGVKLSLNDIIIKSAARALKEYPMLNSSIENEFIIVKEDINIGLAVALEEGLVVPVIRNADKKGLSEISKESSELIIKARSGKLLPDDYQGGTFTISNLGMFGIEEFKAVINLPESAILAVGKIVKTPVVDENDELKVKPIMKLTLSCDHRIIDGALGAKFLNRIKELLENPVEMLL</sequence>
<dbReference type="Gene3D" id="4.10.320.10">
    <property type="entry name" value="E3-binding domain"/>
    <property type="match status" value="2"/>
</dbReference>
<protein>
    <recommendedName>
        <fullName evidence="6">Dihydrolipoamide acetyltransferase component of pyruvate dehydrogenase complex</fullName>
        <ecNumber evidence="6">2.3.1.-</ecNumber>
    </recommendedName>
</protein>
<dbReference type="FunFam" id="3.30.559.10:FF:000007">
    <property type="entry name" value="Dihydrolipoamide acetyltransferase component of pyruvate dehydrogenase complex"/>
    <property type="match status" value="1"/>
</dbReference>
<proteinExistence type="inferred from homology"/>
<dbReference type="PANTHER" id="PTHR43178:SF5">
    <property type="entry name" value="LIPOAMIDE ACYLTRANSFERASE COMPONENT OF BRANCHED-CHAIN ALPHA-KETO ACID DEHYDROGENASE COMPLEX, MITOCHONDRIAL"/>
    <property type="match status" value="1"/>
</dbReference>
<dbReference type="InterPro" id="IPR050743">
    <property type="entry name" value="2-oxoacid_DH_E2_comp"/>
</dbReference>
<evidence type="ECO:0000256" key="3">
    <source>
        <dbReference type="ARBA" id="ARBA00022679"/>
    </source>
</evidence>
<dbReference type="GO" id="GO:0005737">
    <property type="term" value="C:cytoplasm"/>
    <property type="evidence" value="ECO:0007669"/>
    <property type="project" value="TreeGrafter"/>
</dbReference>
<evidence type="ECO:0000259" key="8">
    <source>
        <dbReference type="PROSITE" id="PS50968"/>
    </source>
</evidence>
<evidence type="ECO:0000256" key="6">
    <source>
        <dbReference type="RuleBase" id="RU003423"/>
    </source>
</evidence>
<dbReference type="Gene3D" id="2.40.50.100">
    <property type="match status" value="1"/>
</dbReference>
<feature type="compositionally biased region" description="Basic and acidic residues" evidence="7">
    <location>
        <begin position="97"/>
        <end position="121"/>
    </location>
</feature>
<dbReference type="InterPro" id="IPR011053">
    <property type="entry name" value="Single_hybrid_motif"/>
</dbReference>
<dbReference type="STRING" id="520767.ATZ99_16970"/>
<keyword evidence="4 6" id="KW-0450">Lipoyl</keyword>
<keyword evidence="5 6" id="KW-0012">Acyltransferase</keyword>